<dbReference type="EMBL" id="CADCVF010000039">
    <property type="protein sequence ID" value="CAA9457282.1"/>
    <property type="molecule type" value="Genomic_DNA"/>
</dbReference>
<protein>
    <submittedName>
        <fullName evidence="1">Uncharacterized protein</fullName>
    </submittedName>
</protein>
<proteinExistence type="predicted"/>
<gene>
    <name evidence="1" type="ORF">AVDCRST_MAG58-1681</name>
</gene>
<sequence>MDNGDTVATDVSSDALDQLRGRAGAELITAAADGSGLLQARRRRA</sequence>
<evidence type="ECO:0000313" key="1">
    <source>
        <dbReference type="EMBL" id="CAA9457282.1"/>
    </source>
</evidence>
<dbReference type="AlphaFoldDB" id="A0A6J4QWR8"/>
<accession>A0A6J4QWR8</accession>
<organism evidence="1">
    <name type="scientific">uncultured Rubrobacteraceae bacterium</name>
    <dbReference type="NCBI Taxonomy" id="349277"/>
    <lineage>
        <taxon>Bacteria</taxon>
        <taxon>Bacillati</taxon>
        <taxon>Actinomycetota</taxon>
        <taxon>Rubrobacteria</taxon>
        <taxon>Rubrobacterales</taxon>
        <taxon>Rubrobacteraceae</taxon>
        <taxon>environmental samples</taxon>
    </lineage>
</organism>
<reference evidence="1" key="1">
    <citation type="submission" date="2020-02" db="EMBL/GenBank/DDBJ databases">
        <authorList>
            <person name="Meier V. D."/>
        </authorList>
    </citation>
    <scope>NUCLEOTIDE SEQUENCE</scope>
    <source>
        <strain evidence="1">AVDCRST_MAG58</strain>
    </source>
</reference>
<name>A0A6J4QWR8_9ACTN</name>